<sequence length="1077" mass="120615">MENSFFGFDTSMPLDDDGGGRIAEPSEEEYDALNDETFGSAINGDWEEVHENLVRMGGETDTESDALESSGQLASGGYGATSMAGLKNSSRLQRRSDSDLELNLSGMKLDDVDISSYGESENIGGLLGDSMKMDPSVWSLQPSRDHHHQHHHNQSDVGNMSMMNRMPPNPADFLREHFHNPFNKHPQHTQQQHQQPAHHQGPFHLMGSQTAHRHTPVNTPHPSGIPLGLPHLAQMHQQQQQHQPQNGPPKICTLEDIERNLIMQQTSSKTEQQQQQQQQHQQKQSTQSRQQQQQQTDTVTQQQRLLNEALKHTPKTPTPMQQQQQQQILAQQQQINQKLQQKASSGFPPSGQQQSPPRPSSNFANNLAQHPLGNLLQQQQQQQQQQQHHTQGPLANANAANRINPGFFFPQAGSHPQLPPHPLLNQHGLPNNFPNQRPLPNPHLPVALNNFAMHPNFNAMRAAAVAAGIHPATFLAQQQQQAAANRIPGHPNPLMLLNNQSSSNSSFNMFNMRLVQEIQQNHPLLQNAARQAQQLHQNPGGQNNLMNLQQQHQQHLHQRSNMAGGLANQKLNHNMRRDGTGNGNLPNEEYDEYANLMSTRDKHWLIGIQLSQLNTDTPYIDDYYYTVYKERKVAQNGSLRHSQAHKDNQLNHPLTQPKGHAQLILVQLGNKNGTRNGQQRERRNSDNHNNNQDLKLPMYVFTPLKFENSLGKLQYGSVTAPRKIIDAEIMSNESSTTTNASNGGDSSSNANAGSSATTSVNQGSVGAAKRSETPVLSQLPNSASGGGGNDLTSSNTQRKSRYILLHIETLYRVLLKLDDLNNPNAIATILMKKKKESERIAAMEQMENANKTPEERAADTATNPSLRTKFNYEIETKEALVEKVVAGLQHDKVVAMMNVRKGKVLIRRIMPYIEDHDARWNVWIGVFHSLQSVYKKDRDDSEGVLYSLYPEFNKQIKSANFETIVKISSAISLNDKKSNGVFCSKFGISSLVCLILQAENIYDKNADATLTEQNKDSWRQFLDQVATSLNRTIQNQTICAAIESDSIQPIMNHFARFKDLKLDSLLALITEAKQQIN</sequence>
<dbReference type="PANTHER" id="PTHR21551:SF0">
    <property type="entry name" value="PROTEIN ASSOCIATED WITH TOPO II RELATED-1, ISOFORM A"/>
    <property type="match status" value="1"/>
</dbReference>
<gene>
    <name evidence="4" type="primary">106082193</name>
</gene>
<feature type="region of interest" description="Disordered" evidence="3">
    <location>
        <begin position="266"/>
        <end position="301"/>
    </location>
</feature>
<feature type="region of interest" description="Disordered" evidence="3">
    <location>
        <begin position="636"/>
        <end position="655"/>
    </location>
</feature>
<evidence type="ECO:0000256" key="1">
    <source>
        <dbReference type="ARBA" id="ARBA00004201"/>
    </source>
</evidence>
<dbReference type="GO" id="GO:0000932">
    <property type="term" value="C:P-body"/>
    <property type="evidence" value="ECO:0007669"/>
    <property type="project" value="UniProtKB-SubCell"/>
</dbReference>
<dbReference type="VEuPathDB" id="VectorBase:SCAU013165"/>
<feature type="region of interest" description="Disordered" evidence="3">
    <location>
        <begin position="57"/>
        <end position="94"/>
    </location>
</feature>
<dbReference type="InterPro" id="IPR039900">
    <property type="entry name" value="Pat1-like"/>
</dbReference>
<evidence type="ECO:0000313" key="5">
    <source>
        <dbReference type="Proteomes" id="UP000095300"/>
    </source>
</evidence>
<feature type="region of interest" description="Disordered" evidence="3">
    <location>
        <begin position="313"/>
        <end position="437"/>
    </location>
</feature>
<dbReference type="OrthoDB" id="8251691at2759"/>
<feature type="compositionally biased region" description="Low complexity" evidence="3">
    <location>
        <begin position="188"/>
        <end position="204"/>
    </location>
</feature>
<dbReference type="GO" id="GO:0033962">
    <property type="term" value="P:P-body assembly"/>
    <property type="evidence" value="ECO:0007669"/>
    <property type="project" value="TreeGrafter"/>
</dbReference>
<reference evidence="4" key="1">
    <citation type="submission" date="2020-05" db="UniProtKB">
        <authorList>
            <consortium name="EnsemblMetazoa"/>
        </authorList>
    </citation>
    <scope>IDENTIFICATION</scope>
    <source>
        <strain evidence="4">USDA</strain>
    </source>
</reference>
<dbReference type="STRING" id="35570.A0A1I8Q266"/>
<dbReference type="EnsemblMetazoa" id="SCAU013165-RA">
    <property type="protein sequence ID" value="SCAU013165-PA"/>
    <property type="gene ID" value="SCAU013165"/>
</dbReference>
<dbReference type="KEGG" id="scac:106082193"/>
<dbReference type="AlphaFoldDB" id="A0A1I8Q266"/>
<feature type="compositionally biased region" description="Low complexity" evidence="3">
    <location>
        <begin position="423"/>
        <end position="432"/>
    </location>
</feature>
<evidence type="ECO:0000313" key="4">
    <source>
        <dbReference type="EnsemblMetazoa" id="SCAU013165-PA"/>
    </source>
</evidence>
<evidence type="ECO:0000256" key="3">
    <source>
        <dbReference type="SAM" id="MobiDB-lite"/>
    </source>
</evidence>
<keyword evidence="2" id="KW-0963">Cytoplasm</keyword>
<proteinExistence type="predicted"/>
<dbReference type="GO" id="GO:0000290">
    <property type="term" value="P:deadenylation-dependent decapping of nuclear-transcribed mRNA"/>
    <property type="evidence" value="ECO:0007669"/>
    <property type="project" value="InterPro"/>
</dbReference>
<accession>A0A1I8Q266</accession>
<dbReference type="PANTHER" id="PTHR21551">
    <property type="entry name" value="TOPOISOMERASE II-ASSOCIATED PROTEIN PAT1"/>
    <property type="match status" value="1"/>
</dbReference>
<feature type="compositionally biased region" description="Low complexity" evidence="3">
    <location>
        <begin position="321"/>
        <end position="355"/>
    </location>
</feature>
<keyword evidence="5" id="KW-1185">Reference proteome</keyword>
<feature type="compositionally biased region" description="Polar residues" evidence="3">
    <location>
        <begin position="774"/>
        <end position="783"/>
    </location>
</feature>
<name>A0A1I8Q266_STOCA</name>
<evidence type="ECO:0008006" key="6">
    <source>
        <dbReference type="Google" id="ProtNLM"/>
    </source>
</evidence>
<protein>
    <recommendedName>
        <fullName evidence="6">mRNA decay factor PAT1 domain-containing protein</fullName>
    </recommendedName>
</protein>
<feature type="region of interest" description="Disordered" evidence="3">
    <location>
        <begin position="135"/>
        <end position="229"/>
    </location>
</feature>
<organism evidence="4 5">
    <name type="scientific">Stomoxys calcitrans</name>
    <name type="common">Stable fly</name>
    <name type="synonym">Conops calcitrans</name>
    <dbReference type="NCBI Taxonomy" id="35570"/>
    <lineage>
        <taxon>Eukaryota</taxon>
        <taxon>Metazoa</taxon>
        <taxon>Ecdysozoa</taxon>
        <taxon>Arthropoda</taxon>
        <taxon>Hexapoda</taxon>
        <taxon>Insecta</taxon>
        <taxon>Pterygota</taxon>
        <taxon>Neoptera</taxon>
        <taxon>Endopterygota</taxon>
        <taxon>Diptera</taxon>
        <taxon>Brachycera</taxon>
        <taxon>Muscomorpha</taxon>
        <taxon>Muscoidea</taxon>
        <taxon>Muscidae</taxon>
        <taxon>Stomoxys</taxon>
    </lineage>
</organism>
<feature type="region of interest" description="Disordered" evidence="3">
    <location>
        <begin position="731"/>
        <end position="795"/>
    </location>
</feature>
<feature type="compositionally biased region" description="Low complexity" evidence="3">
    <location>
        <begin position="731"/>
        <end position="759"/>
    </location>
</feature>
<dbReference type="GO" id="GO:0003723">
    <property type="term" value="F:RNA binding"/>
    <property type="evidence" value="ECO:0007669"/>
    <property type="project" value="TreeGrafter"/>
</dbReference>
<feature type="region of interest" description="Disordered" evidence="3">
    <location>
        <begin position="1"/>
        <end position="24"/>
    </location>
</feature>
<evidence type="ECO:0000256" key="2">
    <source>
        <dbReference type="ARBA" id="ARBA00022490"/>
    </source>
</evidence>
<dbReference type="Proteomes" id="UP000095300">
    <property type="component" value="Unassembled WGS sequence"/>
</dbReference>
<feature type="region of interest" description="Disordered" evidence="3">
    <location>
        <begin position="672"/>
        <end position="694"/>
    </location>
</feature>
<feature type="compositionally biased region" description="Low complexity" evidence="3">
    <location>
        <begin position="377"/>
        <end position="387"/>
    </location>
</feature>
<comment type="subcellular location">
    <subcellularLocation>
        <location evidence="1">Cytoplasm</location>
        <location evidence="1">P-body</location>
    </subcellularLocation>
</comment>